<feature type="transmembrane region" description="Helical" evidence="1">
    <location>
        <begin position="108"/>
        <end position="125"/>
    </location>
</feature>
<evidence type="ECO:0000313" key="3">
    <source>
        <dbReference type="Proteomes" id="UP000242367"/>
    </source>
</evidence>
<gene>
    <name evidence="2" type="ORF">BTM25_55820</name>
</gene>
<dbReference type="AlphaFoldDB" id="A0A2P4UC80"/>
<keyword evidence="1" id="KW-0472">Membrane</keyword>
<dbReference type="Pfam" id="PF20401">
    <property type="entry name" value="Rhomboid_2"/>
    <property type="match status" value="1"/>
</dbReference>
<accession>A0A2P4UC80</accession>
<feature type="transmembrane region" description="Helical" evidence="1">
    <location>
        <begin position="195"/>
        <end position="212"/>
    </location>
</feature>
<organism evidence="2 3">
    <name type="scientific">Actinomadura rubteroloni</name>
    <dbReference type="NCBI Taxonomy" id="1926885"/>
    <lineage>
        <taxon>Bacteria</taxon>
        <taxon>Bacillati</taxon>
        <taxon>Actinomycetota</taxon>
        <taxon>Actinomycetes</taxon>
        <taxon>Streptosporangiales</taxon>
        <taxon>Thermomonosporaceae</taxon>
        <taxon>Actinomadura</taxon>
    </lineage>
</organism>
<feature type="transmembrane region" description="Helical" evidence="1">
    <location>
        <begin position="164"/>
        <end position="188"/>
    </location>
</feature>
<keyword evidence="1" id="KW-0812">Transmembrane</keyword>
<evidence type="ECO:0000313" key="2">
    <source>
        <dbReference type="EMBL" id="POM22632.1"/>
    </source>
</evidence>
<keyword evidence="1" id="KW-1133">Transmembrane helix</keyword>
<dbReference type="EMBL" id="MTBP01000005">
    <property type="protein sequence ID" value="POM22632.1"/>
    <property type="molecule type" value="Genomic_DNA"/>
</dbReference>
<reference evidence="2 3" key="1">
    <citation type="journal article" date="2017" name="Chemistry">
        <title>Isolation, Biosynthesis and Chemical Modifications of Rubterolones A-F: Rare Tropolone Alkaloids from Actinomadura sp. 5-2.</title>
        <authorList>
            <person name="Guo H."/>
            <person name="Benndorf R."/>
            <person name="Leichnitz D."/>
            <person name="Klassen J.L."/>
            <person name="Vollmers J."/>
            <person name="Gorls H."/>
            <person name="Steinacker M."/>
            <person name="Weigel C."/>
            <person name="Dahse H.M."/>
            <person name="Kaster A.K."/>
            <person name="de Beer Z.W."/>
            <person name="Poulsen M."/>
            <person name="Beemelmanns C."/>
        </authorList>
    </citation>
    <scope>NUCLEOTIDE SEQUENCE [LARGE SCALE GENOMIC DNA]</scope>
    <source>
        <strain evidence="2 3">5-2</strain>
    </source>
</reference>
<protein>
    <recommendedName>
        <fullName evidence="4">Rhomboid family intramembrane serine protease</fullName>
    </recommendedName>
</protein>
<proteinExistence type="predicted"/>
<sequence>MGAGMVMGVAAVVAAWYALRGLGAVWGPAGRVAGWLAPWTRAAHAWVLEAPATFAYVAVFTASTLVQESAPPRLIELLTTLQSTNLANLHREPLRALANSALWVADKGQGLVLYVLVFVTVVAWGERRWGTPRSVVIGLAGHVLGSLLTAVVETGALESGRAPAWLAVTTDVGVSYIMVAQLAGAVLLMRGRARVAGAVLVTAGVAGPLVRGGTLWDVGHVLAALCGLAAGAVLLWWAPSRRPPNVAPCLPCAEPCRVRAARG</sequence>
<evidence type="ECO:0000256" key="1">
    <source>
        <dbReference type="SAM" id="Phobius"/>
    </source>
</evidence>
<feature type="transmembrane region" description="Helical" evidence="1">
    <location>
        <begin position="218"/>
        <end position="238"/>
    </location>
</feature>
<evidence type="ECO:0008006" key="4">
    <source>
        <dbReference type="Google" id="ProtNLM"/>
    </source>
</evidence>
<name>A0A2P4UC80_9ACTN</name>
<dbReference type="Proteomes" id="UP000242367">
    <property type="component" value="Unassembled WGS sequence"/>
</dbReference>
<comment type="caution">
    <text evidence="2">The sequence shown here is derived from an EMBL/GenBank/DDBJ whole genome shotgun (WGS) entry which is preliminary data.</text>
</comment>
<dbReference type="InterPro" id="IPR046862">
    <property type="entry name" value="Rhomboid_2"/>
</dbReference>
<keyword evidence="3" id="KW-1185">Reference proteome</keyword>
<feature type="transmembrane region" description="Helical" evidence="1">
    <location>
        <begin position="134"/>
        <end position="152"/>
    </location>
</feature>